<dbReference type="GeneID" id="42529517"/>
<proteinExistence type="predicted"/>
<evidence type="ECO:0000313" key="1">
    <source>
        <dbReference type="EMBL" id="OAT14414.1"/>
    </source>
</evidence>
<sequence>MWYKRLEHSSKIIIQNLVNDATGVQITHLEDAADELITELCNLCQLSNVENQISRYSHVRSHTLYSIPEPTPESADSNVDTDFNIDINT</sequence>
<organism evidence="1 2">
    <name type="scientific">Blastomyces gilchristii (strain SLH14081)</name>
    <name type="common">Blastomyces dermatitidis</name>
    <dbReference type="NCBI Taxonomy" id="559298"/>
    <lineage>
        <taxon>Eukaryota</taxon>
        <taxon>Fungi</taxon>
        <taxon>Dikarya</taxon>
        <taxon>Ascomycota</taxon>
        <taxon>Pezizomycotina</taxon>
        <taxon>Eurotiomycetes</taxon>
        <taxon>Eurotiomycetidae</taxon>
        <taxon>Onygenales</taxon>
        <taxon>Ajellomycetaceae</taxon>
        <taxon>Blastomyces</taxon>
    </lineage>
</organism>
<name>A0A179V245_BLAGS</name>
<dbReference type="KEGG" id="bgh:BDBG_18025"/>
<accession>A0A179V245</accession>
<keyword evidence="2" id="KW-1185">Reference proteome</keyword>
<dbReference type="VEuPathDB" id="FungiDB:BDBG_18025"/>
<protein>
    <submittedName>
        <fullName evidence="1">Uncharacterized protein</fullName>
    </submittedName>
</protein>
<dbReference type="RefSeq" id="XP_031581426.1">
    <property type="nucleotide sequence ID" value="XM_031725618.1"/>
</dbReference>
<reference evidence="2" key="1">
    <citation type="journal article" date="2015" name="PLoS Genet.">
        <title>The dynamic genome and transcriptome of the human fungal pathogen Blastomyces and close relative Emmonsia.</title>
        <authorList>
            <person name="Munoz J.F."/>
            <person name="Gauthier G.M."/>
            <person name="Desjardins C.A."/>
            <person name="Gallo J.E."/>
            <person name="Holder J."/>
            <person name="Sullivan T.D."/>
            <person name="Marty A.J."/>
            <person name="Carmen J.C."/>
            <person name="Chen Z."/>
            <person name="Ding L."/>
            <person name="Gujja S."/>
            <person name="Magrini V."/>
            <person name="Misas E."/>
            <person name="Mitreva M."/>
            <person name="Priest M."/>
            <person name="Saif S."/>
            <person name="Whiston E.A."/>
            <person name="Young S."/>
            <person name="Zeng Q."/>
            <person name="Goldman W.E."/>
            <person name="Mardis E.R."/>
            <person name="Taylor J.W."/>
            <person name="McEwen J.G."/>
            <person name="Clay O.K."/>
            <person name="Klein B.S."/>
            <person name="Cuomo C.A."/>
        </authorList>
    </citation>
    <scope>NUCLEOTIDE SEQUENCE [LARGE SCALE GENOMIC DNA]</scope>
    <source>
        <strain evidence="2">SLH14081</strain>
    </source>
</reference>
<dbReference type="Proteomes" id="UP000002038">
    <property type="component" value="Unassembled WGS sequence"/>
</dbReference>
<evidence type="ECO:0000313" key="2">
    <source>
        <dbReference type="Proteomes" id="UP000002038"/>
    </source>
</evidence>
<gene>
    <name evidence="1" type="ORF">BDBG_18025</name>
</gene>
<dbReference type="EMBL" id="GG657491">
    <property type="protein sequence ID" value="OAT14414.1"/>
    <property type="molecule type" value="Genomic_DNA"/>
</dbReference>
<dbReference type="AlphaFoldDB" id="A0A179V245"/>